<reference evidence="2" key="1">
    <citation type="journal article" date="2019" name="Sci. Rep.">
        <title>Draft genome of Tanacetum cinerariifolium, the natural source of mosquito coil.</title>
        <authorList>
            <person name="Yamashiro T."/>
            <person name="Shiraishi A."/>
            <person name="Satake H."/>
            <person name="Nakayama K."/>
        </authorList>
    </citation>
    <scope>NUCLEOTIDE SEQUENCE</scope>
</reference>
<sequence length="507" mass="57572">MESLSPQVVSAAKLPILNLNEFDLWKMRIDQLARKNKLKARGTLLMALPDKHQLKFNIHKDAKTLIEAIEKRFGGNKETKKVQKTLLKQQYENFTGSSFESLDQIHDRLQKLISQLEILRESLSQEDINLKFLRSLPTEWRTHTLIWRNKTDLEEQSLDDLFNSLKIYEAKVKSSSYTRTCTQNIAFVSSQTTDSTNEQVSAVASVSAASAILLVSALPNVDTLSNAVIYSFFASQSNSQQLDNDDLKQIDADDLKEMDLKWSPKDTRRNVVAEPQRRNVPVETSTSNALVSQCDGVGSYDWSFQAEEKPTNYALMAFTSSSSSSSVNKNEYVFKEDIKLLKLKVQLRDNALVVLRQKFKKAEQERDDLKLKLEKFQTSSKNLRQLLATQTNDKTGLGYNTQVFTSSMFDCDEMFTSETDESLPTSPIYDRYHSGDGYHAVPPPYTGTFLPPKPDLVFHDAPNVNETDHDAFNVELSPTKPDKDLSHTHGPQHLSLRIESLTQKMIL</sequence>
<feature type="coiled-coil region" evidence="1">
    <location>
        <begin position="352"/>
        <end position="386"/>
    </location>
</feature>
<accession>A0A699HGG5</accession>
<evidence type="ECO:0000256" key="1">
    <source>
        <dbReference type="SAM" id="Coils"/>
    </source>
</evidence>
<feature type="non-terminal residue" evidence="2">
    <location>
        <position position="507"/>
    </location>
</feature>
<evidence type="ECO:0000313" key="2">
    <source>
        <dbReference type="EMBL" id="GEY09790.1"/>
    </source>
</evidence>
<feature type="coiled-coil region" evidence="1">
    <location>
        <begin position="102"/>
        <end position="129"/>
    </location>
</feature>
<dbReference type="Pfam" id="PF14223">
    <property type="entry name" value="Retrotran_gag_2"/>
    <property type="match status" value="1"/>
</dbReference>
<keyword evidence="1" id="KW-0175">Coiled coil</keyword>
<gene>
    <name evidence="2" type="ORF">Tci_381764</name>
</gene>
<organism evidence="2">
    <name type="scientific">Tanacetum cinerariifolium</name>
    <name type="common">Dalmatian daisy</name>
    <name type="synonym">Chrysanthemum cinerariifolium</name>
    <dbReference type="NCBI Taxonomy" id="118510"/>
    <lineage>
        <taxon>Eukaryota</taxon>
        <taxon>Viridiplantae</taxon>
        <taxon>Streptophyta</taxon>
        <taxon>Embryophyta</taxon>
        <taxon>Tracheophyta</taxon>
        <taxon>Spermatophyta</taxon>
        <taxon>Magnoliopsida</taxon>
        <taxon>eudicotyledons</taxon>
        <taxon>Gunneridae</taxon>
        <taxon>Pentapetalae</taxon>
        <taxon>asterids</taxon>
        <taxon>campanulids</taxon>
        <taxon>Asterales</taxon>
        <taxon>Asteraceae</taxon>
        <taxon>Asteroideae</taxon>
        <taxon>Anthemideae</taxon>
        <taxon>Anthemidinae</taxon>
        <taxon>Tanacetum</taxon>
    </lineage>
</organism>
<protein>
    <submittedName>
        <fullName evidence="2">Uncharacterized protein</fullName>
    </submittedName>
</protein>
<dbReference type="EMBL" id="BKCJ010151650">
    <property type="protein sequence ID" value="GEY09790.1"/>
    <property type="molecule type" value="Genomic_DNA"/>
</dbReference>
<proteinExistence type="predicted"/>
<name>A0A699HGG5_TANCI</name>
<dbReference type="AlphaFoldDB" id="A0A699HGG5"/>
<comment type="caution">
    <text evidence="2">The sequence shown here is derived from an EMBL/GenBank/DDBJ whole genome shotgun (WGS) entry which is preliminary data.</text>
</comment>